<evidence type="ECO:0000313" key="5">
    <source>
        <dbReference type="Proteomes" id="UP000259465"/>
    </source>
</evidence>
<dbReference type="PANTHER" id="PTHR35936">
    <property type="entry name" value="MEMBRANE-BOUND LYTIC MUREIN TRANSGLYCOSYLASE F"/>
    <property type="match status" value="1"/>
</dbReference>
<name>A0AAD0RNU6_9NEIS</name>
<dbReference type="KEGG" id="crz:D1345_04560"/>
<dbReference type="AlphaFoldDB" id="A0AAD0RNU6"/>
<keyword evidence="5" id="KW-1185">Reference proteome</keyword>
<dbReference type="InterPro" id="IPR001638">
    <property type="entry name" value="Solute-binding_3/MltF_N"/>
</dbReference>
<dbReference type="Proteomes" id="UP000259465">
    <property type="component" value="Chromosome"/>
</dbReference>
<dbReference type="Pfam" id="PF00497">
    <property type="entry name" value="SBP_bac_3"/>
    <property type="match status" value="1"/>
</dbReference>
<sequence length="295" mass="32914">MCAPTGWMGCRCRIAWPRAGRWPTGWRSRLCIVADTAYNKSSRTARRKERAMRASLWMAAVGAGLLAAGAAAQAPVKLCGVEWQPFTYVKNGKVDSGISHDVLQEAFRRMNVPVTMEAAPWERCLRGIKTGDYDAVIDNEVAAQTPRFKNVYSSYPVALCVKSGSPVKSFDWKLVQGQAVGMVRGYTYTPKILNYPNWKLEPSNDEDQLYAMLIGGHRQFVLCDVWGASLRQNVEILQPVIDRTDLSPNFSARQAALAARLDATIGDLIRDGSVERIYAKYTKRKFRDMVPVTGK</sequence>
<protein>
    <recommendedName>
        <fullName evidence="3">Solute-binding protein family 3/N-terminal domain-containing protein</fullName>
    </recommendedName>
</protein>
<dbReference type="EMBL" id="CP031968">
    <property type="protein sequence ID" value="AXT45501.1"/>
    <property type="molecule type" value="Genomic_DNA"/>
</dbReference>
<dbReference type="Gene3D" id="3.40.190.10">
    <property type="entry name" value="Periplasmic binding protein-like II"/>
    <property type="match status" value="2"/>
</dbReference>
<proteinExistence type="predicted"/>
<feature type="transmembrane region" description="Helical" evidence="2">
    <location>
        <begin position="56"/>
        <end position="76"/>
    </location>
</feature>
<reference evidence="4 5" key="1">
    <citation type="submission" date="2018-08" db="EMBL/GenBank/DDBJ databases">
        <title>Complete genome sequence of JP2-74.</title>
        <authorList>
            <person name="Wu L."/>
        </authorList>
    </citation>
    <scope>NUCLEOTIDE SEQUENCE [LARGE SCALE GENOMIC DNA]</scope>
    <source>
        <strain evidence="4 5">JP2-74</strain>
    </source>
</reference>
<accession>A0AAD0RNU6</accession>
<dbReference type="SUPFAM" id="SSF53850">
    <property type="entry name" value="Periplasmic binding protein-like II"/>
    <property type="match status" value="1"/>
</dbReference>
<evidence type="ECO:0000313" key="4">
    <source>
        <dbReference type="EMBL" id="AXT45501.1"/>
    </source>
</evidence>
<dbReference type="SMART" id="SM00062">
    <property type="entry name" value="PBPb"/>
    <property type="match status" value="1"/>
</dbReference>
<feature type="domain" description="Solute-binding protein family 3/N-terminal" evidence="3">
    <location>
        <begin position="76"/>
        <end position="285"/>
    </location>
</feature>
<keyword evidence="1" id="KW-0732">Signal</keyword>
<keyword evidence="2" id="KW-1133">Transmembrane helix</keyword>
<gene>
    <name evidence="4" type="ORF">D1345_04560</name>
</gene>
<keyword evidence="2" id="KW-0472">Membrane</keyword>
<evidence type="ECO:0000259" key="3">
    <source>
        <dbReference type="SMART" id="SM00062"/>
    </source>
</evidence>
<evidence type="ECO:0000256" key="2">
    <source>
        <dbReference type="SAM" id="Phobius"/>
    </source>
</evidence>
<evidence type="ECO:0000256" key="1">
    <source>
        <dbReference type="ARBA" id="ARBA00022729"/>
    </source>
</evidence>
<organism evidence="4 5">
    <name type="scientific">Chromobacterium rhizoryzae</name>
    <dbReference type="NCBI Taxonomy" id="1778675"/>
    <lineage>
        <taxon>Bacteria</taxon>
        <taxon>Pseudomonadati</taxon>
        <taxon>Pseudomonadota</taxon>
        <taxon>Betaproteobacteria</taxon>
        <taxon>Neisseriales</taxon>
        <taxon>Chromobacteriaceae</taxon>
        <taxon>Chromobacterium</taxon>
    </lineage>
</organism>
<keyword evidence="2" id="KW-0812">Transmembrane</keyword>
<dbReference type="PANTHER" id="PTHR35936:SF35">
    <property type="entry name" value="L-CYSTINE-BINDING PROTEIN TCYJ"/>
    <property type="match status" value="1"/>
</dbReference>